<dbReference type="PANTHER" id="PTHR12210">
    <property type="entry name" value="DULLARD PROTEIN PHOSPHATASE"/>
    <property type="match status" value="1"/>
</dbReference>
<dbReference type="GO" id="GO:0016791">
    <property type="term" value="F:phosphatase activity"/>
    <property type="evidence" value="ECO:0007669"/>
    <property type="project" value="InterPro"/>
</dbReference>
<gene>
    <name evidence="2" type="primary">Contig18992.g20144</name>
    <name evidence="2" type="ORF">STYLEM_16353</name>
</gene>
<evidence type="ECO:0000313" key="3">
    <source>
        <dbReference type="Proteomes" id="UP000039865"/>
    </source>
</evidence>
<dbReference type="Pfam" id="PF03031">
    <property type="entry name" value="NIF"/>
    <property type="match status" value="1"/>
</dbReference>
<evidence type="ECO:0000259" key="1">
    <source>
        <dbReference type="PROSITE" id="PS50969"/>
    </source>
</evidence>
<protein>
    <submittedName>
        <fullName evidence="2">Nli interacting factor-like phosphatase family protein</fullName>
    </submittedName>
</protein>
<dbReference type="InterPro" id="IPR036412">
    <property type="entry name" value="HAD-like_sf"/>
</dbReference>
<proteinExistence type="predicted"/>
<dbReference type="OrthoDB" id="277011at2759"/>
<accession>A0A078AXS1</accession>
<dbReference type="InParanoid" id="A0A078AXS1"/>
<keyword evidence="3" id="KW-1185">Reference proteome</keyword>
<organism evidence="2 3">
    <name type="scientific">Stylonychia lemnae</name>
    <name type="common">Ciliate</name>
    <dbReference type="NCBI Taxonomy" id="5949"/>
    <lineage>
        <taxon>Eukaryota</taxon>
        <taxon>Sar</taxon>
        <taxon>Alveolata</taxon>
        <taxon>Ciliophora</taxon>
        <taxon>Intramacronucleata</taxon>
        <taxon>Spirotrichea</taxon>
        <taxon>Stichotrichia</taxon>
        <taxon>Sporadotrichida</taxon>
        <taxon>Oxytrichidae</taxon>
        <taxon>Stylonychinae</taxon>
        <taxon>Stylonychia</taxon>
    </lineage>
</organism>
<dbReference type="PROSITE" id="PS50969">
    <property type="entry name" value="FCP1"/>
    <property type="match status" value="1"/>
</dbReference>
<dbReference type="InterPro" id="IPR050365">
    <property type="entry name" value="TIM50"/>
</dbReference>
<dbReference type="AlphaFoldDB" id="A0A078AXS1"/>
<sequence>MRNINFKIQSQQNSLPRENFVAQTFDSRMTRFQTPMHQNSQQSSTNTANTMVQQHLRQHVDLKELFQHIRRIDRLYHAFKTKQSQQDIQKLILQILKYQPRMKLQKYEVITIRCLISYQDLFQSSDKRFILHQAQILEQLFVYYLDFTIIELMGIFSIEAKQATEKILYYIQQNFISLIEIVLYRIDKSQRDNVYHIHIVQLFQNWALQLLEIVATLTAGNNNQIENIDQGQIRQREALRRIKDQNQIIINLFTTKILPAKIKSFTANFYSFIKNIDSITMDSIKNQLQNIQKFCKSKVINFTQKLQMNEMNEHMELDESYDEDYDVGGQESIFDVAALQQTQVDFNQSNPQIFINIIAKKESKVKNMERFLGRLQQEKQGGFLPKLQPDVEQETYTLVLDLDETLIHFASSFELQQSGVFQDEESHLIDGNGKNQMMHQSGDMVLFRPHLHEFLEEVSQYFEIVIFTAALQDYADYILDKIDPNQDLIKYRLYRQHTNFREKDGVYLKDLSRIGRDLKRTIILDNVKENFQLQRENGVFIKTWLNDQEDTVLLDILPLLKQIVIEKVPDVRETLRRYRDSVMRHIQLKKVIHIDNKQLLNNQLNETHMRVTTPGITNNSYQSRFLPSPLSEENI</sequence>
<dbReference type="SMART" id="SM00577">
    <property type="entry name" value="CPDc"/>
    <property type="match status" value="1"/>
</dbReference>
<dbReference type="EMBL" id="CCKQ01015437">
    <property type="protein sequence ID" value="CDW87250.1"/>
    <property type="molecule type" value="Genomic_DNA"/>
</dbReference>
<dbReference type="Gene3D" id="3.40.50.1000">
    <property type="entry name" value="HAD superfamily/HAD-like"/>
    <property type="match status" value="1"/>
</dbReference>
<dbReference type="InterPro" id="IPR011948">
    <property type="entry name" value="Dullard_phosphatase"/>
</dbReference>
<dbReference type="FunFam" id="3.40.50.1000:FF:000184">
    <property type="entry name" value="Uncharacterized protein"/>
    <property type="match status" value="1"/>
</dbReference>
<dbReference type="InterPro" id="IPR023214">
    <property type="entry name" value="HAD_sf"/>
</dbReference>
<dbReference type="SUPFAM" id="SSF56784">
    <property type="entry name" value="HAD-like"/>
    <property type="match status" value="1"/>
</dbReference>
<reference evidence="2 3" key="1">
    <citation type="submission" date="2014-06" db="EMBL/GenBank/DDBJ databases">
        <authorList>
            <person name="Swart Estienne"/>
        </authorList>
    </citation>
    <scope>NUCLEOTIDE SEQUENCE [LARGE SCALE GENOMIC DNA]</scope>
    <source>
        <strain evidence="2 3">130c</strain>
    </source>
</reference>
<dbReference type="Proteomes" id="UP000039865">
    <property type="component" value="Unassembled WGS sequence"/>
</dbReference>
<dbReference type="CDD" id="cd07521">
    <property type="entry name" value="HAD_FCP1-like"/>
    <property type="match status" value="1"/>
</dbReference>
<dbReference type="NCBIfam" id="TIGR02251">
    <property type="entry name" value="HIF-SF_euk"/>
    <property type="match status" value="1"/>
</dbReference>
<dbReference type="InterPro" id="IPR004274">
    <property type="entry name" value="FCP1_dom"/>
</dbReference>
<feature type="domain" description="FCP1 homology" evidence="1">
    <location>
        <begin position="391"/>
        <end position="563"/>
    </location>
</feature>
<evidence type="ECO:0000313" key="2">
    <source>
        <dbReference type="EMBL" id="CDW87250.1"/>
    </source>
</evidence>
<name>A0A078AXS1_STYLE</name>